<comment type="caution">
    <text evidence="1">The sequence shown here is derived from an EMBL/GenBank/DDBJ whole genome shotgun (WGS) entry which is preliminary data.</text>
</comment>
<evidence type="ECO:0000313" key="1">
    <source>
        <dbReference type="EMBL" id="KUL00282.1"/>
    </source>
</evidence>
<feature type="non-terminal residue" evidence="1">
    <location>
        <position position="205"/>
    </location>
</feature>
<sequence>MTERDTVAALKRLAGAKPEFRLSELQEDPGERQSLERLAGEIRPHLDGLGLTLRSAGDDYVISRLSADRPFTVSDIGRLRQLAFFRNPEIPDYIQQLVEAYVGRKTAKSWDDPAVLDRMRNAILVQKSQYWKERQVSYRKAYPVLGYLAYHAPVYLVQFEHIFWQLINQGLAKPHMRILDVGTGPGVVPLAVIDLLGRIGSGTAE</sequence>
<dbReference type="SUPFAM" id="SSF53335">
    <property type="entry name" value="S-adenosyl-L-methionine-dependent methyltransferases"/>
    <property type="match status" value="1"/>
</dbReference>
<proteinExistence type="predicted"/>
<reference evidence="2" key="1">
    <citation type="journal article" date="2015" name="MBio">
        <title>Genome-Resolved Metagenomic Analysis Reveals Roles for Candidate Phyla and Other Microbial Community Members in Biogeochemical Transformations in Oil Reservoirs.</title>
        <authorList>
            <person name="Hu P."/>
            <person name="Tom L."/>
            <person name="Singh A."/>
            <person name="Thomas B.C."/>
            <person name="Baker B.J."/>
            <person name="Piceno Y.M."/>
            <person name="Andersen G.L."/>
            <person name="Banfield J.F."/>
        </authorList>
    </citation>
    <scope>NUCLEOTIDE SEQUENCE [LARGE SCALE GENOMIC DNA]</scope>
</reference>
<accession>A0A101IS10</accession>
<dbReference type="EMBL" id="LGHE01000183">
    <property type="protein sequence ID" value="KUL00282.1"/>
    <property type="molecule type" value="Genomic_DNA"/>
</dbReference>
<protein>
    <recommendedName>
        <fullName evidence="3">Class I SAM-dependent methyltransferase</fullName>
    </recommendedName>
</protein>
<organism evidence="1 2">
    <name type="scientific">Methanoculleus marisnigri</name>
    <dbReference type="NCBI Taxonomy" id="2198"/>
    <lineage>
        <taxon>Archaea</taxon>
        <taxon>Methanobacteriati</taxon>
        <taxon>Methanobacteriota</taxon>
        <taxon>Stenosarchaea group</taxon>
        <taxon>Methanomicrobia</taxon>
        <taxon>Methanomicrobiales</taxon>
        <taxon>Methanomicrobiaceae</taxon>
        <taxon>Methanoculleus</taxon>
    </lineage>
</organism>
<name>A0A101IS10_9EURY</name>
<dbReference type="InterPro" id="IPR029063">
    <property type="entry name" value="SAM-dependent_MTases_sf"/>
</dbReference>
<gene>
    <name evidence="1" type="ORF">XE10_1482</name>
</gene>
<dbReference type="Proteomes" id="UP000054598">
    <property type="component" value="Unassembled WGS sequence"/>
</dbReference>
<evidence type="ECO:0000313" key="2">
    <source>
        <dbReference type="Proteomes" id="UP000054598"/>
    </source>
</evidence>
<dbReference type="AlphaFoldDB" id="A0A101IS10"/>
<evidence type="ECO:0008006" key="3">
    <source>
        <dbReference type="Google" id="ProtNLM"/>
    </source>
</evidence>